<dbReference type="InterPro" id="IPR000073">
    <property type="entry name" value="AB_hydrolase_1"/>
</dbReference>
<evidence type="ECO:0000313" key="3">
    <source>
        <dbReference type="Proteomes" id="UP000317316"/>
    </source>
</evidence>
<dbReference type="OrthoDB" id="252464at2"/>
<name>A0A544T569_9BACI</name>
<proteinExistence type="predicted"/>
<keyword evidence="2" id="KW-0378">Hydrolase</keyword>
<protein>
    <submittedName>
        <fullName evidence="2">Alpha/beta hydrolase</fullName>
    </submittedName>
</protein>
<evidence type="ECO:0000313" key="2">
    <source>
        <dbReference type="EMBL" id="TQR12556.1"/>
    </source>
</evidence>
<gene>
    <name evidence="2" type="ORF">FG382_13110</name>
</gene>
<comment type="caution">
    <text evidence="2">The sequence shown here is derived from an EMBL/GenBank/DDBJ whole genome shotgun (WGS) entry which is preliminary data.</text>
</comment>
<dbReference type="Pfam" id="PF00561">
    <property type="entry name" value="Abhydrolase_1"/>
    <property type="match status" value="1"/>
</dbReference>
<dbReference type="Gene3D" id="3.40.50.1820">
    <property type="entry name" value="alpha/beta hydrolase"/>
    <property type="match status" value="1"/>
</dbReference>
<dbReference type="InterPro" id="IPR050266">
    <property type="entry name" value="AB_hydrolase_sf"/>
</dbReference>
<feature type="domain" description="AB hydrolase-1" evidence="1">
    <location>
        <begin position="23"/>
        <end position="127"/>
    </location>
</feature>
<dbReference type="GO" id="GO:0016787">
    <property type="term" value="F:hydrolase activity"/>
    <property type="evidence" value="ECO:0007669"/>
    <property type="project" value="UniProtKB-KW"/>
</dbReference>
<dbReference type="InterPro" id="IPR000639">
    <property type="entry name" value="Epox_hydrolase-like"/>
</dbReference>
<dbReference type="Proteomes" id="UP000317316">
    <property type="component" value="Unassembled WGS sequence"/>
</dbReference>
<keyword evidence="3" id="KW-1185">Reference proteome</keyword>
<dbReference type="EMBL" id="VDGH01000007">
    <property type="protein sequence ID" value="TQR12556.1"/>
    <property type="molecule type" value="Genomic_DNA"/>
</dbReference>
<evidence type="ECO:0000259" key="1">
    <source>
        <dbReference type="Pfam" id="PF00561"/>
    </source>
</evidence>
<dbReference type="SUPFAM" id="SSF53474">
    <property type="entry name" value="alpha/beta-Hydrolases"/>
    <property type="match status" value="1"/>
</dbReference>
<reference evidence="2 3" key="1">
    <citation type="submission" date="2019-05" db="EMBL/GenBank/DDBJ databases">
        <title>Psychrobacillus vulpis sp. nov., a new species isolated from feces of a red fox that inhabits in The Tablas de Daimiel Natural Park, Albacete, Spain.</title>
        <authorList>
            <person name="Rodriguez M."/>
            <person name="Reina J.C."/>
            <person name="Bejar V."/>
            <person name="Llamas I."/>
        </authorList>
    </citation>
    <scope>NUCLEOTIDE SEQUENCE [LARGE SCALE GENOMIC DNA]</scope>
    <source>
        <strain evidence="2 3">NEAU-3TGS17</strain>
    </source>
</reference>
<dbReference type="InterPro" id="IPR029058">
    <property type="entry name" value="AB_hydrolase_fold"/>
</dbReference>
<dbReference type="AlphaFoldDB" id="A0A544T569"/>
<dbReference type="PRINTS" id="PR00111">
    <property type="entry name" value="ABHYDROLASE"/>
</dbReference>
<organism evidence="2 3">
    <name type="scientific">Psychrobacillus lasiicapitis</name>
    <dbReference type="NCBI Taxonomy" id="1636719"/>
    <lineage>
        <taxon>Bacteria</taxon>
        <taxon>Bacillati</taxon>
        <taxon>Bacillota</taxon>
        <taxon>Bacilli</taxon>
        <taxon>Bacillales</taxon>
        <taxon>Bacillaceae</taxon>
        <taxon>Psychrobacillus</taxon>
    </lineage>
</organism>
<dbReference type="PRINTS" id="PR00412">
    <property type="entry name" value="EPOXHYDRLASE"/>
</dbReference>
<dbReference type="PANTHER" id="PTHR43798">
    <property type="entry name" value="MONOACYLGLYCEROL LIPASE"/>
    <property type="match status" value="1"/>
</dbReference>
<sequence>MSRMIIQINQVDVAYREEGKGEPILLVHGFCGSSDYWRNLIHELAQTYRVIALDLPGHGDSSVQENINEIDQYATFIRDFLDELKIDQVTMFGHSLGGYITLAFAEMYSDRLKGFSLIHSTAFPDSEEAKKGRDASADKIETEGMEGFIEGLVPKLFSPKHLDRHHKEITEVKNIGYSTSPAGAKSALIAMKNRIDRRKVIQTTNLPVLLIAGEEDQLIPPDKVFTAKGQHIKQILLKNVGHMSMYEAPEELIQEIMGFK</sequence>
<accession>A0A544T569</accession>